<accession>A0ABQ0AC76</accession>
<keyword evidence="2" id="KW-1185">Reference proteome</keyword>
<proteinExistence type="predicted"/>
<dbReference type="Proteomes" id="UP001465153">
    <property type="component" value="Unassembled WGS sequence"/>
</dbReference>
<reference evidence="1 2" key="1">
    <citation type="submission" date="2024-04" db="EMBL/GenBank/DDBJ databases">
        <title>Draft genome sequence of Sessilibacter corallicola NBRC 116591.</title>
        <authorList>
            <person name="Miyakawa T."/>
            <person name="Kusuya Y."/>
            <person name="Miura T."/>
        </authorList>
    </citation>
    <scope>NUCLEOTIDE SEQUENCE [LARGE SCALE GENOMIC DNA]</scope>
    <source>
        <strain evidence="1 2">KU-00831-HH</strain>
    </source>
</reference>
<protein>
    <recommendedName>
        <fullName evidence="3">Esterase</fullName>
    </recommendedName>
</protein>
<gene>
    <name evidence="1" type="ORF">NBRC116591_30610</name>
</gene>
<sequence>MIVKITLQKRFLYFLLLIWAVFFLSFQSTKSYANVDSGNQTLTASISDLFNEQTAKNYASVQPLNQTITWQVYLPENYSPENPPGLLVYISPGNSGEIPDDWQDIMDELNLIWIGADNSGNNVDTHKRLTYALLAPRAIAHNRYPVNPDRVYLSGFSGGGRVASLLASDFPSIFKGAIYNSGANKWLNMTPEKLEVMKNNRYVFITGREDFNLNDTKRVYRFYKKAGLENLKLKVISRMGHDNPSQKNYAQAIKFIDASHSR</sequence>
<name>A0ABQ0AC76_9GAMM</name>
<evidence type="ECO:0000313" key="1">
    <source>
        <dbReference type="EMBL" id="GAA6169250.1"/>
    </source>
</evidence>
<evidence type="ECO:0000313" key="2">
    <source>
        <dbReference type="Proteomes" id="UP001465153"/>
    </source>
</evidence>
<evidence type="ECO:0008006" key="3">
    <source>
        <dbReference type="Google" id="ProtNLM"/>
    </source>
</evidence>
<dbReference type="SUPFAM" id="SSF53474">
    <property type="entry name" value="alpha/beta-Hydrolases"/>
    <property type="match status" value="1"/>
</dbReference>
<dbReference type="InterPro" id="IPR029058">
    <property type="entry name" value="AB_hydrolase_fold"/>
</dbReference>
<dbReference type="EMBL" id="BAABWN010000010">
    <property type="protein sequence ID" value="GAA6169250.1"/>
    <property type="molecule type" value="Genomic_DNA"/>
</dbReference>
<organism evidence="1 2">
    <name type="scientific">Sessilibacter corallicola</name>
    <dbReference type="NCBI Taxonomy" id="2904075"/>
    <lineage>
        <taxon>Bacteria</taxon>
        <taxon>Pseudomonadati</taxon>
        <taxon>Pseudomonadota</taxon>
        <taxon>Gammaproteobacteria</taxon>
        <taxon>Cellvibrionales</taxon>
        <taxon>Cellvibrionaceae</taxon>
        <taxon>Sessilibacter</taxon>
    </lineage>
</organism>
<dbReference type="Gene3D" id="3.40.50.1820">
    <property type="entry name" value="alpha/beta hydrolase"/>
    <property type="match status" value="1"/>
</dbReference>
<comment type="caution">
    <text evidence="1">The sequence shown here is derived from an EMBL/GenBank/DDBJ whole genome shotgun (WGS) entry which is preliminary data.</text>
</comment>